<name>A0ABR2FQW5_9ROSI</name>
<sequence>MPIGGFTMVDLRRQHGFQCASGNRYALPVYVVMTMNLIADLRLTILSLVSGYKGVVAKWSLSGVFCLQGPVSRFFRMVFPLGFLFVILVSINVVDKVEPLVLGSTIHPHVLE</sequence>
<feature type="transmembrane region" description="Helical" evidence="1">
    <location>
        <begin position="73"/>
        <end position="94"/>
    </location>
</feature>
<dbReference type="Proteomes" id="UP001472677">
    <property type="component" value="Unassembled WGS sequence"/>
</dbReference>
<evidence type="ECO:0000256" key="1">
    <source>
        <dbReference type="SAM" id="Phobius"/>
    </source>
</evidence>
<keyword evidence="1" id="KW-0472">Membrane</keyword>
<gene>
    <name evidence="2" type="ORF">V6N12_068697</name>
</gene>
<proteinExistence type="predicted"/>
<accession>A0ABR2FQW5</accession>
<comment type="caution">
    <text evidence="2">The sequence shown here is derived from an EMBL/GenBank/DDBJ whole genome shotgun (WGS) entry which is preliminary data.</text>
</comment>
<organism evidence="2 3">
    <name type="scientific">Hibiscus sabdariffa</name>
    <name type="common">roselle</name>
    <dbReference type="NCBI Taxonomy" id="183260"/>
    <lineage>
        <taxon>Eukaryota</taxon>
        <taxon>Viridiplantae</taxon>
        <taxon>Streptophyta</taxon>
        <taxon>Embryophyta</taxon>
        <taxon>Tracheophyta</taxon>
        <taxon>Spermatophyta</taxon>
        <taxon>Magnoliopsida</taxon>
        <taxon>eudicotyledons</taxon>
        <taxon>Gunneridae</taxon>
        <taxon>Pentapetalae</taxon>
        <taxon>rosids</taxon>
        <taxon>malvids</taxon>
        <taxon>Malvales</taxon>
        <taxon>Malvaceae</taxon>
        <taxon>Malvoideae</taxon>
        <taxon>Hibiscus</taxon>
    </lineage>
</organism>
<evidence type="ECO:0000313" key="3">
    <source>
        <dbReference type="Proteomes" id="UP001472677"/>
    </source>
</evidence>
<keyword evidence="3" id="KW-1185">Reference proteome</keyword>
<keyword evidence="1" id="KW-1133">Transmembrane helix</keyword>
<reference evidence="2 3" key="1">
    <citation type="journal article" date="2024" name="G3 (Bethesda)">
        <title>Genome assembly of Hibiscus sabdariffa L. provides insights into metabolisms of medicinal natural products.</title>
        <authorList>
            <person name="Kim T."/>
        </authorList>
    </citation>
    <scope>NUCLEOTIDE SEQUENCE [LARGE SCALE GENOMIC DNA]</scope>
    <source>
        <strain evidence="2">TK-2024</strain>
        <tissue evidence="2">Old leaves</tissue>
    </source>
</reference>
<dbReference type="EMBL" id="JBBPBM010000005">
    <property type="protein sequence ID" value="KAK8584453.1"/>
    <property type="molecule type" value="Genomic_DNA"/>
</dbReference>
<protein>
    <submittedName>
        <fullName evidence="2">Uncharacterized protein</fullName>
    </submittedName>
</protein>
<keyword evidence="1" id="KW-0812">Transmembrane</keyword>
<feature type="transmembrane region" description="Helical" evidence="1">
    <location>
        <begin position="30"/>
        <end position="52"/>
    </location>
</feature>
<evidence type="ECO:0000313" key="2">
    <source>
        <dbReference type="EMBL" id="KAK8584453.1"/>
    </source>
</evidence>